<dbReference type="EnsemblPlants" id="TuG1812G0100000801.01.T01">
    <property type="protein sequence ID" value="TuG1812G0100000801.01.T01.cds410168"/>
    <property type="gene ID" value="TuG1812G0100000801.01"/>
</dbReference>
<evidence type="ECO:0000313" key="1">
    <source>
        <dbReference type="EnsemblPlants" id="TuG1812G0100000801.01.T01.cds410168"/>
    </source>
</evidence>
<accession>A0A8R7P4G1</accession>
<protein>
    <submittedName>
        <fullName evidence="1">Uncharacterized protein</fullName>
    </submittedName>
</protein>
<dbReference type="Proteomes" id="UP000015106">
    <property type="component" value="Chromosome 1"/>
</dbReference>
<reference evidence="1" key="3">
    <citation type="submission" date="2022-06" db="UniProtKB">
        <authorList>
            <consortium name="EnsemblPlants"/>
        </authorList>
    </citation>
    <scope>IDENTIFICATION</scope>
</reference>
<reference evidence="1" key="2">
    <citation type="submission" date="2018-03" db="EMBL/GenBank/DDBJ databases">
        <title>The Triticum urartu genome reveals the dynamic nature of wheat genome evolution.</title>
        <authorList>
            <person name="Ling H."/>
            <person name="Ma B."/>
            <person name="Shi X."/>
            <person name="Liu H."/>
            <person name="Dong L."/>
            <person name="Sun H."/>
            <person name="Cao Y."/>
            <person name="Gao Q."/>
            <person name="Zheng S."/>
            <person name="Li Y."/>
            <person name="Yu Y."/>
            <person name="Du H."/>
            <person name="Qi M."/>
            <person name="Li Y."/>
            <person name="Yu H."/>
            <person name="Cui Y."/>
            <person name="Wang N."/>
            <person name="Chen C."/>
            <person name="Wu H."/>
            <person name="Zhao Y."/>
            <person name="Zhang J."/>
            <person name="Li Y."/>
            <person name="Zhou W."/>
            <person name="Zhang B."/>
            <person name="Hu W."/>
            <person name="Eijk M."/>
            <person name="Tang J."/>
            <person name="Witsenboer H."/>
            <person name="Zhao S."/>
            <person name="Li Z."/>
            <person name="Zhang A."/>
            <person name="Wang D."/>
            <person name="Liang C."/>
        </authorList>
    </citation>
    <scope>NUCLEOTIDE SEQUENCE [LARGE SCALE GENOMIC DNA]</scope>
    <source>
        <strain evidence="1">cv. G1812</strain>
    </source>
</reference>
<evidence type="ECO:0000313" key="2">
    <source>
        <dbReference type="Proteomes" id="UP000015106"/>
    </source>
</evidence>
<proteinExistence type="predicted"/>
<reference evidence="2" key="1">
    <citation type="journal article" date="2013" name="Nature">
        <title>Draft genome of the wheat A-genome progenitor Triticum urartu.</title>
        <authorList>
            <person name="Ling H.Q."/>
            <person name="Zhao S."/>
            <person name="Liu D."/>
            <person name="Wang J."/>
            <person name="Sun H."/>
            <person name="Zhang C."/>
            <person name="Fan H."/>
            <person name="Li D."/>
            <person name="Dong L."/>
            <person name="Tao Y."/>
            <person name="Gao C."/>
            <person name="Wu H."/>
            <person name="Li Y."/>
            <person name="Cui Y."/>
            <person name="Guo X."/>
            <person name="Zheng S."/>
            <person name="Wang B."/>
            <person name="Yu K."/>
            <person name="Liang Q."/>
            <person name="Yang W."/>
            <person name="Lou X."/>
            <person name="Chen J."/>
            <person name="Feng M."/>
            <person name="Jian J."/>
            <person name="Zhang X."/>
            <person name="Luo G."/>
            <person name="Jiang Y."/>
            <person name="Liu J."/>
            <person name="Wang Z."/>
            <person name="Sha Y."/>
            <person name="Zhang B."/>
            <person name="Wu H."/>
            <person name="Tang D."/>
            <person name="Shen Q."/>
            <person name="Xue P."/>
            <person name="Zou S."/>
            <person name="Wang X."/>
            <person name="Liu X."/>
            <person name="Wang F."/>
            <person name="Yang Y."/>
            <person name="An X."/>
            <person name="Dong Z."/>
            <person name="Zhang K."/>
            <person name="Zhang X."/>
            <person name="Luo M.C."/>
            <person name="Dvorak J."/>
            <person name="Tong Y."/>
            <person name="Wang J."/>
            <person name="Yang H."/>
            <person name="Li Z."/>
            <person name="Wang D."/>
            <person name="Zhang A."/>
            <person name="Wang J."/>
        </authorList>
    </citation>
    <scope>NUCLEOTIDE SEQUENCE</scope>
    <source>
        <strain evidence="2">cv. G1812</strain>
    </source>
</reference>
<sequence>MSCVLKCMYPELKLSAELLTLGCFEQFIVKYEHENDL</sequence>
<organism evidence="1 2">
    <name type="scientific">Triticum urartu</name>
    <name type="common">Red wild einkorn</name>
    <name type="synonym">Crithodium urartu</name>
    <dbReference type="NCBI Taxonomy" id="4572"/>
    <lineage>
        <taxon>Eukaryota</taxon>
        <taxon>Viridiplantae</taxon>
        <taxon>Streptophyta</taxon>
        <taxon>Embryophyta</taxon>
        <taxon>Tracheophyta</taxon>
        <taxon>Spermatophyta</taxon>
        <taxon>Magnoliopsida</taxon>
        <taxon>Liliopsida</taxon>
        <taxon>Poales</taxon>
        <taxon>Poaceae</taxon>
        <taxon>BOP clade</taxon>
        <taxon>Pooideae</taxon>
        <taxon>Triticodae</taxon>
        <taxon>Triticeae</taxon>
        <taxon>Triticinae</taxon>
        <taxon>Triticum</taxon>
    </lineage>
</organism>
<name>A0A8R7P4G1_TRIUA</name>
<dbReference type="AlphaFoldDB" id="A0A8R7P4G1"/>
<dbReference type="Gramene" id="TuG1812G0100000801.01.T01">
    <property type="protein sequence ID" value="TuG1812G0100000801.01.T01.cds410168"/>
    <property type="gene ID" value="TuG1812G0100000801.01"/>
</dbReference>
<keyword evidence="2" id="KW-1185">Reference proteome</keyword>